<name>A0A7R9DSZ2_TIMCR</name>
<proteinExistence type="predicted"/>
<sequence length="95" mass="11024">MEVSGTVSRVLMGKPNGKRPLGRPRRKMREQQSNGPERDKTNSNSELTFLESKEKKEEYEFSEILANVRRTSRVEDEVVLILFNSIVRNIVERCV</sequence>
<reference evidence="2" key="1">
    <citation type="submission" date="2020-11" db="EMBL/GenBank/DDBJ databases">
        <authorList>
            <person name="Tran Van P."/>
        </authorList>
    </citation>
    <scope>NUCLEOTIDE SEQUENCE</scope>
</reference>
<feature type="region of interest" description="Disordered" evidence="1">
    <location>
        <begin position="1"/>
        <end position="49"/>
    </location>
</feature>
<dbReference type="AlphaFoldDB" id="A0A7R9DSZ2"/>
<gene>
    <name evidence="2" type="ORF">TCEB3V08_LOCUS13572</name>
</gene>
<organism evidence="2">
    <name type="scientific">Timema cristinae</name>
    <name type="common">Walking stick</name>
    <dbReference type="NCBI Taxonomy" id="61476"/>
    <lineage>
        <taxon>Eukaryota</taxon>
        <taxon>Metazoa</taxon>
        <taxon>Ecdysozoa</taxon>
        <taxon>Arthropoda</taxon>
        <taxon>Hexapoda</taxon>
        <taxon>Insecta</taxon>
        <taxon>Pterygota</taxon>
        <taxon>Neoptera</taxon>
        <taxon>Polyneoptera</taxon>
        <taxon>Phasmatodea</taxon>
        <taxon>Timematodea</taxon>
        <taxon>Timematoidea</taxon>
        <taxon>Timematidae</taxon>
        <taxon>Timema</taxon>
    </lineage>
</organism>
<dbReference type="EMBL" id="OC343007">
    <property type="protein sequence ID" value="CAD7419029.1"/>
    <property type="molecule type" value="Genomic_DNA"/>
</dbReference>
<evidence type="ECO:0000313" key="2">
    <source>
        <dbReference type="EMBL" id="CAD7419029.1"/>
    </source>
</evidence>
<evidence type="ECO:0000256" key="1">
    <source>
        <dbReference type="SAM" id="MobiDB-lite"/>
    </source>
</evidence>
<accession>A0A7R9DSZ2</accession>
<protein>
    <submittedName>
        <fullName evidence="2">Uncharacterized protein</fullName>
    </submittedName>
</protein>
<feature type="compositionally biased region" description="Basic residues" evidence="1">
    <location>
        <begin position="16"/>
        <end position="28"/>
    </location>
</feature>